<dbReference type="AlphaFoldDB" id="A0A9P5YL62"/>
<feature type="transmembrane region" description="Helical" evidence="1">
    <location>
        <begin position="37"/>
        <end position="59"/>
    </location>
</feature>
<gene>
    <name evidence="2" type="ORF">BDN70DRAFT_602318</name>
</gene>
<evidence type="ECO:0000313" key="3">
    <source>
        <dbReference type="Proteomes" id="UP000807469"/>
    </source>
</evidence>
<sequence length="100" mass="10890">MVTTCLVQLPRLPPAVFLLRLTAAAFAWTAISSSSSSTYLLHMSIGIMCFSSVPCVGHATAQLNAEREVNGFQRRASRPLLVSIYPSFTISVFLSWADLP</sequence>
<accession>A0A9P5YL62</accession>
<keyword evidence="3" id="KW-1185">Reference proteome</keyword>
<dbReference type="Proteomes" id="UP000807469">
    <property type="component" value="Unassembled WGS sequence"/>
</dbReference>
<name>A0A9P5YL62_9AGAR</name>
<comment type="caution">
    <text evidence="2">The sequence shown here is derived from an EMBL/GenBank/DDBJ whole genome shotgun (WGS) entry which is preliminary data.</text>
</comment>
<feature type="transmembrane region" description="Helical" evidence="1">
    <location>
        <begin position="12"/>
        <end position="31"/>
    </location>
</feature>
<protein>
    <submittedName>
        <fullName evidence="2">Uncharacterized protein</fullName>
    </submittedName>
</protein>
<proteinExistence type="predicted"/>
<reference evidence="2" key="1">
    <citation type="submission" date="2020-11" db="EMBL/GenBank/DDBJ databases">
        <authorList>
            <consortium name="DOE Joint Genome Institute"/>
            <person name="Ahrendt S."/>
            <person name="Riley R."/>
            <person name="Andreopoulos W."/>
            <person name="Labutti K."/>
            <person name="Pangilinan J."/>
            <person name="Ruiz-Duenas F.J."/>
            <person name="Barrasa J.M."/>
            <person name="Sanchez-Garcia M."/>
            <person name="Camarero S."/>
            <person name="Miyauchi S."/>
            <person name="Serrano A."/>
            <person name="Linde D."/>
            <person name="Babiker R."/>
            <person name="Drula E."/>
            <person name="Ayuso-Fernandez I."/>
            <person name="Pacheco R."/>
            <person name="Padilla G."/>
            <person name="Ferreira P."/>
            <person name="Barriuso J."/>
            <person name="Kellner H."/>
            <person name="Castanera R."/>
            <person name="Alfaro M."/>
            <person name="Ramirez L."/>
            <person name="Pisabarro A.G."/>
            <person name="Kuo A."/>
            <person name="Tritt A."/>
            <person name="Lipzen A."/>
            <person name="He G."/>
            <person name="Yan M."/>
            <person name="Ng V."/>
            <person name="Cullen D."/>
            <person name="Martin F."/>
            <person name="Rosso M.-N."/>
            <person name="Henrissat B."/>
            <person name="Hibbett D."/>
            <person name="Martinez A.T."/>
            <person name="Grigoriev I.V."/>
        </authorList>
    </citation>
    <scope>NUCLEOTIDE SEQUENCE</scope>
    <source>
        <strain evidence="2">CIRM-BRFM 674</strain>
    </source>
</reference>
<evidence type="ECO:0000256" key="1">
    <source>
        <dbReference type="SAM" id="Phobius"/>
    </source>
</evidence>
<keyword evidence="1" id="KW-0472">Membrane</keyword>
<evidence type="ECO:0000313" key="2">
    <source>
        <dbReference type="EMBL" id="KAF9471132.1"/>
    </source>
</evidence>
<feature type="transmembrane region" description="Helical" evidence="1">
    <location>
        <begin position="80"/>
        <end position="97"/>
    </location>
</feature>
<dbReference type="EMBL" id="MU155753">
    <property type="protein sequence ID" value="KAF9471132.1"/>
    <property type="molecule type" value="Genomic_DNA"/>
</dbReference>
<keyword evidence="1" id="KW-1133">Transmembrane helix</keyword>
<keyword evidence="1" id="KW-0812">Transmembrane</keyword>
<organism evidence="2 3">
    <name type="scientific">Pholiota conissans</name>
    <dbReference type="NCBI Taxonomy" id="109636"/>
    <lineage>
        <taxon>Eukaryota</taxon>
        <taxon>Fungi</taxon>
        <taxon>Dikarya</taxon>
        <taxon>Basidiomycota</taxon>
        <taxon>Agaricomycotina</taxon>
        <taxon>Agaricomycetes</taxon>
        <taxon>Agaricomycetidae</taxon>
        <taxon>Agaricales</taxon>
        <taxon>Agaricineae</taxon>
        <taxon>Strophariaceae</taxon>
        <taxon>Pholiota</taxon>
    </lineage>
</organism>